<dbReference type="Pfam" id="PF00069">
    <property type="entry name" value="Pkinase"/>
    <property type="match status" value="1"/>
</dbReference>
<accession>A0A173T114</accession>
<dbReference type="Pfam" id="PF00931">
    <property type="entry name" value="NB-ARC"/>
    <property type="match status" value="1"/>
</dbReference>
<reference evidence="2 3" key="1">
    <citation type="submission" date="2015-09" db="EMBL/GenBank/DDBJ databases">
        <authorList>
            <consortium name="Pathogen Informatics"/>
        </authorList>
    </citation>
    <scope>NUCLEOTIDE SEQUENCE [LARGE SCALE GENOMIC DNA]</scope>
    <source>
        <strain evidence="2 3">2789STDY5834960</strain>
    </source>
</reference>
<dbReference type="Gene3D" id="3.40.50.300">
    <property type="entry name" value="P-loop containing nucleotide triphosphate hydrolases"/>
    <property type="match status" value="1"/>
</dbReference>
<dbReference type="Proteomes" id="UP000095350">
    <property type="component" value="Unassembled WGS sequence"/>
</dbReference>
<evidence type="ECO:0000313" key="2">
    <source>
        <dbReference type="EMBL" id="CUM95699.1"/>
    </source>
</evidence>
<dbReference type="GO" id="GO:0043531">
    <property type="term" value="F:ADP binding"/>
    <property type="evidence" value="ECO:0007669"/>
    <property type="project" value="InterPro"/>
</dbReference>
<dbReference type="SUPFAM" id="SSF56112">
    <property type="entry name" value="Protein kinase-like (PK-like)"/>
    <property type="match status" value="1"/>
</dbReference>
<dbReference type="EMBL" id="CYXZ01000008">
    <property type="protein sequence ID" value="CUM95699.1"/>
    <property type="molecule type" value="Genomic_DNA"/>
</dbReference>
<proteinExistence type="predicted"/>
<dbReference type="InterPro" id="IPR011990">
    <property type="entry name" value="TPR-like_helical_dom_sf"/>
</dbReference>
<dbReference type="PANTHER" id="PTHR47691">
    <property type="entry name" value="REGULATOR-RELATED"/>
    <property type="match status" value="1"/>
</dbReference>
<dbReference type="PANTHER" id="PTHR47691:SF3">
    <property type="entry name" value="HTH-TYPE TRANSCRIPTIONAL REGULATOR RV0890C-RELATED"/>
    <property type="match status" value="1"/>
</dbReference>
<dbReference type="STRING" id="166486.ERS852572_01260"/>
<feature type="domain" description="Protein kinase" evidence="1">
    <location>
        <begin position="22"/>
        <end position="304"/>
    </location>
</feature>
<evidence type="ECO:0000313" key="3">
    <source>
        <dbReference type="Proteomes" id="UP000095350"/>
    </source>
</evidence>
<sequence>MRDMRIALCNGYEMKISENRKIRIADEAGRGAGCIVYDAIYWDQMQIKHKIRVRECYPAYIQLTRAATGELVPSGNPEKFEKAKNRFTDAYKRNTDIRNTLGLTNSTVNAVDVISCNHTVYILLPMDEGIDYRYYEDQSLQELFRHMKSLAQIILKYHQKGYLHLDIKPENVLILPETPEHVILFDFDSVTAIGELQKNAGIPYSDGFSAPEQMQGKIKKIGFHSDVYSIGAMLFFKLFVRKPCEADCRIASSYSFEKMRYGSEKYQPKLYKMLDLFLKKTLSIATAPRWHEMQKVIDALDELIKLADINDVYLLDSFQYNSACFVGRQDDLEEINELLAKNQLVFLSGIGGIGKTELAKQYAYRHRAQYDTVVFAVYEKNIESLVRDEIGINQISREEDETERDYFKRKIEVLKQAATPKDLIIIDNFDVDADEDLETLFACPCKFIITTRKDFRDYNYEQINVDRIKDIQEILNLFYTYTSIPYTEKEVEAVRQLIEYVEHHTMTVELIAKYLRNTEISPEILYQKFLEKDGVTNTQEVQIRQRKDRKLRSESVNSHLKILFDISGFDVIEREIIASLSLFDGIRISRSQFEILLCGIKETAEKLDGFIQNGWVIWNKVTGKISLHQVIQDLIYHELVPDADNCRHIVAGMNEYLSVEPEVYAQHDIREKMAAIFIKRLTGNNMSYAWLCFRAGDEEKLQEAEKICLGQGDTEAYDLLQRIERKRIKMVNDSIEIDWSATDYPESAMQKLDEMAGHLDSAAAYCRKSSENPDYLVREYFEMASETSDMLDDRVEWCAADVPIPQMENLYEKISQLFDLVMEQMPLTSYMPKKKEKAYQKIRDYYSKDPGLTYRGEFRLNLKKGYQYQELLNQLREDTSFHEIDDGNNMSYAELAEEYENNGKEQEAIACYQKVYEEDFATMEGICIPESREYAAKSIAEIYRKKGDIDSAIQTLEGAFSDTESEDICIELIGILKEHQKLQKARQYAIQLKQRMDPAPENAYDTGYMLAVCYFLYSIEENKTEKTQLWKECLKYYKMLGTNEIEEHCGDFLVEYIQKETSSMEEVLSVIDRVREYGKNNIRKTILWNVIKKYEGKNHFEKNQIICLIRLAELSKEYRCKNIKEGLELCNQAQDIYNKYDLNDAFLQSLIYKTREELMNEGNFDYEQITQIRKMCNYRLLAEKQIAQKKYTPEEQIEIWKEAANQYSYIEDGEKEEECLKEAIKIAEKTWEKIEASEFWTDYSSMQHDLVTLEIDNGKLETAEQNLALLYDKTAAHILEKNVKEDTTDHYWDIDYIAFKYEDIANINETIRIYLAALYILLEKKPDSKILTDRQDGIGQLCVVLQQLLEKEYDSDVTNSIIEAKRHLQEFLEDTAYDQERVLLLLQKIAEKYQYKDFEFKHDIRQK</sequence>
<dbReference type="InterPro" id="IPR008271">
    <property type="entry name" value="Ser/Thr_kinase_AS"/>
</dbReference>
<name>A0A173T114_9FIRM</name>
<dbReference type="Gene3D" id="1.25.40.10">
    <property type="entry name" value="Tetratricopeptide repeat domain"/>
    <property type="match status" value="1"/>
</dbReference>
<dbReference type="SMART" id="SM00220">
    <property type="entry name" value="S_TKc"/>
    <property type="match status" value="1"/>
</dbReference>
<dbReference type="PROSITE" id="PS00108">
    <property type="entry name" value="PROTEIN_KINASE_ST"/>
    <property type="match status" value="1"/>
</dbReference>
<evidence type="ECO:0000259" key="1">
    <source>
        <dbReference type="PROSITE" id="PS50011"/>
    </source>
</evidence>
<gene>
    <name evidence="2" type="primary">spkD</name>
    <name evidence="2" type="ORF">ERS852572_01260</name>
</gene>
<dbReference type="EC" id="2.7.11.1" evidence="2"/>
<dbReference type="PaxDb" id="166486-ERS852572_01260"/>
<dbReference type="InterPro" id="IPR002182">
    <property type="entry name" value="NB-ARC"/>
</dbReference>
<dbReference type="InterPro" id="IPR011009">
    <property type="entry name" value="Kinase-like_dom_sf"/>
</dbReference>
<dbReference type="RefSeq" id="WP_242863485.1">
    <property type="nucleotide sequence ID" value="NZ_CABIYH010000008.1"/>
</dbReference>
<dbReference type="InterPro" id="IPR027417">
    <property type="entry name" value="P-loop_NTPase"/>
</dbReference>
<organism evidence="2 3">
    <name type="scientific">Roseburia intestinalis</name>
    <dbReference type="NCBI Taxonomy" id="166486"/>
    <lineage>
        <taxon>Bacteria</taxon>
        <taxon>Bacillati</taxon>
        <taxon>Bacillota</taxon>
        <taxon>Clostridia</taxon>
        <taxon>Lachnospirales</taxon>
        <taxon>Lachnospiraceae</taxon>
        <taxon>Roseburia</taxon>
    </lineage>
</organism>
<protein>
    <submittedName>
        <fullName evidence="2">Serine/threonine-protein kinase D</fullName>
        <ecNumber evidence="2">2.7.11.1</ecNumber>
    </submittedName>
</protein>
<dbReference type="SUPFAM" id="SSF48452">
    <property type="entry name" value="TPR-like"/>
    <property type="match status" value="1"/>
</dbReference>
<keyword evidence="2" id="KW-0418">Kinase</keyword>
<dbReference type="PROSITE" id="PS50011">
    <property type="entry name" value="PROTEIN_KINASE_DOM"/>
    <property type="match status" value="1"/>
</dbReference>
<keyword evidence="2" id="KW-0808">Transferase</keyword>
<dbReference type="SUPFAM" id="SSF52540">
    <property type="entry name" value="P-loop containing nucleoside triphosphate hydrolases"/>
    <property type="match status" value="1"/>
</dbReference>
<dbReference type="GO" id="GO:0004674">
    <property type="term" value="F:protein serine/threonine kinase activity"/>
    <property type="evidence" value="ECO:0007669"/>
    <property type="project" value="UniProtKB-EC"/>
</dbReference>
<dbReference type="Gene3D" id="1.10.510.10">
    <property type="entry name" value="Transferase(Phosphotransferase) domain 1"/>
    <property type="match status" value="1"/>
</dbReference>
<dbReference type="GO" id="GO:0005524">
    <property type="term" value="F:ATP binding"/>
    <property type="evidence" value="ECO:0007669"/>
    <property type="project" value="InterPro"/>
</dbReference>
<dbReference type="InterPro" id="IPR000719">
    <property type="entry name" value="Prot_kinase_dom"/>
</dbReference>